<protein>
    <recommendedName>
        <fullName evidence="5">PDZ domain-containing protein</fullName>
    </recommendedName>
</protein>
<evidence type="ECO:0000256" key="1">
    <source>
        <dbReference type="ARBA" id="ARBA00009179"/>
    </source>
</evidence>
<dbReference type="Gene3D" id="3.90.226.10">
    <property type="entry name" value="2-enoyl-CoA Hydratase, Chain A, domain 1"/>
    <property type="match status" value="1"/>
</dbReference>
<dbReference type="Pfam" id="PF17820">
    <property type="entry name" value="PDZ_6"/>
    <property type="match status" value="1"/>
</dbReference>
<dbReference type="PROSITE" id="PS50106">
    <property type="entry name" value="PDZ"/>
    <property type="match status" value="1"/>
</dbReference>
<gene>
    <name evidence="6" type="ORF">WJX81_006983</name>
</gene>
<dbReference type="AlphaFoldDB" id="A0AAW1RU76"/>
<evidence type="ECO:0000259" key="5">
    <source>
        <dbReference type="PROSITE" id="PS50106"/>
    </source>
</evidence>
<comment type="similarity">
    <text evidence="1">Belongs to the peptidase S41A family.</text>
</comment>
<organism evidence="6 7">
    <name type="scientific">Elliptochloris bilobata</name>
    <dbReference type="NCBI Taxonomy" id="381761"/>
    <lineage>
        <taxon>Eukaryota</taxon>
        <taxon>Viridiplantae</taxon>
        <taxon>Chlorophyta</taxon>
        <taxon>core chlorophytes</taxon>
        <taxon>Trebouxiophyceae</taxon>
        <taxon>Trebouxiophyceae incertae sedis</taxon>
        <taxon>Elliptochloris clade</taxon>
        <taxon>Elliptochloris</taxon>
    </lineage>
</organism>
<dbReference type="InterPro" id="IPR029045">
    <property type="entry name" value="ClpP/crotonase-like_dom_sf"/>
</dbReference>
<evidence type="ECO:0000313" key="7">
    <source>
        <dbReference type="Proteomes" id="UP001445335"/>
    </source>
</evidence>
<accession>A0AAW1RU76</accession>
<dbReference type="PANTHER" id="PTHR32060:SF22">
    <property type="entry name" value="CARBOXYL-TERMINAL-PROCESSING PEPTIDASE 3, CHLOROPLASTIC"/>
    <property type="match status" value="1"/>
</dbReference>
<keyword evidence="7" id="KW-1185">Reference proteome</keyword>
<sequence>MLEKLGDPYTRIVGASQSSAFQTDTTGELAGALLVAGVMEGSAAERAGVAVGDELLAINGCEAAALPEEEAAALLQHDAELVLLRTGVRAVLGAQHMRLAALPVQVYPVHYATLPGDDGRMLGYISIQSFGSSTAADTRAALAVLEARGAAGYVMDLRNNGGGLVSAGMGIAELFLPHDSVFCYVVDREAAGEAPVTLEAAHAITSAPLVILVNGETASTSEMLTGALHAAGRAVTAGAHTFGKGRTQRVLPMRDGSTLLVSASLVTTPAHERIDKVGLEPDMACPANAGPPAAMTPAGRSERALVAGLREDACMRVAVRALASQA</sequence>
<name>A0AAW1RU76_9CHLO</name>
<dbReference type="InterPro" id="IPR005151">
    <property type="entry name" value="Tail-specific_protease"/>
</dbReference>
<feature type="domain" description="PDZ" evidence="5">
    <location>
        <begin position="1"/>
        <end position="84"/>
    </location>
</feature>
<dbReference type="InterPro" id="IPR036034">
    <property type="entry name" value="PDZ_sf"/>
</dbReference>
<proteinExistence type="inferred from homology"/>
<dbReference type="InterPro" id="IPR041489">
    <property type="entry name" value="PDZ_6"/>
</dbReference>
<dbReference type="SUPFAM" id="SSF50156">
    <property type="entry name" value="PDZ domain-like"/>
    <property type="match status" value="1"/>
</dbReference>
<dbReference type="Gene3D" id="3.30.750.44">
    <property type="match status" value="1"/>
</dbReference>
<evidence type="ECO:0000256" key="3">
    <source>
        <dbReference type="ARBA" id="ARBA00022801"/>
    </source>
</evidence>
<dbReference type="GO" id="GO:0006508">
    <property type="term" value="P:proteolysis"/>
    <property type="evidence" value="ECO:0007669"/>
    <property type="project" value="UniProtKB-KW"/>
</dbReference>
<dbReference type="GO" id="GO:0008236">
    <property type="term" value="F:serine-type peptidase activity"/>
    <property type="evidence" value="ECO:0007669"/>
    <property type="project" value="UniProtKB-KW"/>
</dbReference>
<dbReference type="Pfam" id="PF03572">
    <property type="entry name" value="Peptidase_S41"/>
    <property type="match status" value="1"/>
</dbReference>
<evidence type="ECO:0000256" key="4">
    <source>
        <dbReference type="ARBA" id="ARBA00022825"/>
    </source>
</evidence>
<comment type="caution">
    <text evidence="6">The sequence shown here is derived from an EMBL/GenBank/DDBJ whole genome shotgun (WGS) entry which is preliminary data.</text>
</comment>
<dbReference type="CDD" id="cd07560">
    <property type="entry name" value="Peptidase_S41_CPP"/>
    <property type="match status" value="1"/>
</dbReference>
<dbReference type="SUPFAM" id="SSF52096">
    <property type="entry name" value="ClpP/crotonase"/>
    <property type="match status" value="1"/>
</dbReference>
<dbReference type="PANTHER" id="PTHR32060">
    <property type="entry name" value="TAIL-SPECIFIC PROTEASE"/>
    <property type="match status" value="1"/>
</dbReference>
<keyword evidence="4" id="KW-0720">Serine protease</keyword>
<dbReference type="InterPro" id="IPR001478">
    <property type="entry name" value="PDZ"/>
</dbReference>
<dbReference type="Gene3D" id="2.30.42.10">
    <property type="match status" value="1"/>
</dbReference>
<dbReference type="GO" id="GO:0004175">
    <property type="term" value="F:endopeptidase activity"/>
    <property type="evidence" value="ECO:0007669"/>
    <property type="project" value="TreeGrafter"/>
</dbReference>
<dbReference type="EMBL" id="JALJOU010000024">
    <property type="protein sequence ID" value="KAK9837013.1"/>
    <property type="molecule type" value="Genomic_DNA"/>
</dbReference>
<dbReference type="SMART" id="SM00245">
    <property type="entry name" value="TSPc"/>
    <property type="match status" value="1"/>
</dbReference>
<reference evidence="6 7" key="1">
    <citation type="journal article" date="2024" name="Nat. Commun.">
        <title>Phylogenomics reveals the evolutionary origins of lichenization in chlorophyte algae.</title>
        <authorList>
            <person name="Puginier C."/>
            <person name="Libourel C."/>
            <person name="Otte J."/>
            <person name="Skaloud P."/>
            <person name="Haon M."/>
            <person name="Grisel S."/>
            <person name="Petersen M."/>
            <person name="Berrin J.G."/>
            <person name="Delaux P.M."/>
            <person name="Dal Grande F."/>
            <person name="Keller J."/>
        </authorList>
    </citation>
    <scope>NUCLEOTIDE SEQUENCE [LARGE SCALE GENOMIC DNA]</scope>
    <source>
        <strain evidence="6 7">SAG 245.80</strain>
    </source>
</reference>
<dbReference type="SMART" id="SM00228">
    <property type="entry name" value="PDZ"/>
    <property type="match status" value="1"/>
</dbReference>
<evidence type="ECO:0000313" key="6">
    <source>
        <dbReference type="EMBL" id="KAK9837013.1"/>
    </source>
</evidence>
<dbReference type="InterPro" id="IPR004447">
    <property type="entry name" value="Peptidase_S41A"/>
</dbReference>
<keyword evidence="3" id="KW-0378">Hydrolase</keyword>
<dbReference type="Proteomes" id="UP001445335">
    <property type="component" value="Unassembled WGS sequence"/>
</dbReference>
<evidence type="ECO:0000256" key="2">
    <source>
        <dbReference type="ARBA" id="ARBA00022670"/>
    </source>
</evidence>
<keyword evidence="2" id="KW-0645">Protease</keyword>